<keyword evidence="2" id="KW-0472">Membrane</keyword>
<dbReference type="EMBL" id="JAENIO010000005">
    <property type="protein sequence ID" value="MBK1833082.1"/>
    <property type="molecule type" value="Genomic_DNA"/>
</dbReference>
<evidence type="ECO:0000256" key="1">
    <source>
        <dbReference type="SAM" id="Coils"/>
    </source>
</evidence>
<name>A0A934RNU7_9BACT</name>
<keyword evidence="2" id="KW-0812">Transmembrane</keyword>
<feature type="transmembrane region" description="Helical" evidence="2">
    <location>
        <begin position="105"/>
        <end position="127"/>
    </location>
</feature>
<dbReference type="Pfam" id="PF10011">
    <property type="entry name" value="DUF2254"/>
    <property type="match status" value="1"/>
</dbReference>
<feature type="transmembrane region" description="Helical" evidence="2">
    <location>
        <begin position="55"/>
        <end position="84"/>
    </location>
</feature>
<evidence type="ECO:0000256" key="2">
    <source>
        <dbReference type="SAM" id="Phobius"/>
    </source>
</evidence>
<evidence type="ECO:0000313" key="3">
    <source>
        <dbReference type="EMBL" id="MBK1833082.1"/>
    </source>
</evidence>
<protein>
    <submittedName>
        <fullName evidence="3">DUF2254 domain-containing protein</fullName>
    </submittedName>
</protein>
<dbReference type="RefSeq" id="WP_200390512.1">
    <property type="nucleotide sequence ID" value="NZ_JAENIO010000005.1"/>
</dbReference>
<dbReference type="InterPro" id="IPR018723">
    <property type="entry name" value="DUF2254_membrane"/>
</dbReference>
<keyword evidence="2" id="KW-1133">Transmembrane helix</keyword>
<comment type="caution">
    <text evidence="3">The sequence shown here is derived from an EMBL/GenBank/DDBJ whole genome shotgun (WGS) entry which is preliminary data.</text>
</comment>
<feature type="transmembrane region" description="Helical" evidence="2">
    <location>
        <begin position="133"/>
        <end position="153"/>
    </location>
</feature>
<gene>
    <name evidence="3" type="ORF">JIN78_03330</name>
</gene>
<reference evidence="3" key="1">
    <citation type="submission" date="2021-01" db="EMBL/GenBank/DDBJ databases">
        <title>Modified the classification status of verrucomicrobia.</title>
        <authorList>
            <person name="Feng X."/>
        </authorList>
    </citation>
    <scope>NUCLEOTIDE SEQUENCE</scope>
    <source>
        <strain evidence="3">KCTC 12986</strain>
    </source>
</reference>
<dbReference type="Proteomes" id="UP000604083">
    <property type="component" value="Unassembled WGS sequence"/>
</dbReference>
<evidence type="ECO:0000313" key="4">
    <source>
        <dbReference type="Proteomes" id="UP000604083"/>
    </source>
</evidence>
<feature type="transmembrane region" description="Helical" evidence="2">
    <location>
        <begin position="12"/>
        <end position="35"/>
    </location>
</feature>
<keyword evidence="1" id="KW-0175">Coiled coil</keyword>
<dbReference type="AlphaFoldDB" id="A0A934RNU7"/>
<feature type="coiled-coil region" evidence="1">
    <location>
        <begin position="397"/>
        <end position="424"/>
    </location>
</feature>
<sequence>MKVHLQKLILELWSGLWFIPGLLTLGGLLSGIFFSGLLGDPVLPGSEVPVFKPSMAVSVLTSLAGASITVVGVVFSITMVVLSSASSQLGPRLLTNFLNKTGTKVAIGGFVGSFSYQLIVAATLALERPVPDAAVWVGLVGGLASFGILLGFLHMVARFIQVPYVVDEVTGNLTEALLAMKERGGSNPTGTVPLEESWGRYRRMVRLPKEGFVQAIEIPHLCRIAEEKNAVILLQRRAGEFVACGDVVAIVRSEDEELDLQEEISQSYSLGAQRTAQQDVEFALRQLIEIASRALSPGINDPETAQTVIARVGGALARIAEGSLPPGLWHDEEGILRVTLAIPTPAGLLDAAFHPLRQFGCEVVSVSIALMDCFERLSARDLHPDFASALRRHVTLLDEAVQKKNWLAEDYQDLEERRDRALKNLAAIPG</sequence>
<keyword evidence="4" id="KW-1185">Reference proteome</keyword>
<accession>A0A934RNU7</accession>
<proteinExistence type="predicted"/>
<organism evidence="3 4">
    <name type="scientific">Roseibacillus ishigakijimensis</name>
    <dbReference type="NCBI Taxonomy" id="454146"/>
    <lineage>
        <taxon>Bacteria</taxon>
        <taxon>Pseudomonadati</taxon>
        <taxon>Verrucomicrobiota</taxon>
        <taxon>Verrucomicrobiia</taxon>
        <taxon>Verrucomicrobiales</taxon>
        <taxon>Verrucomicrobiaceae</taxon>
        <taxon>Roseibacillus</taxon>
    </lineage>
</organism>